<reference evidence="1 2" key="1">
    <citation type="journal article" date="2015" name="Genome Biol. Evol.">
        <title>Comparative Genomics of a Bacterivorous Green Alga Reveals Evolutionary Causalities and Consequences of Phago-Mixotrophic Mode of Nutrition.</title>
        <authorList>
            <person name="Burns J.A."/>
            <person name="Paasch A."/>
            <person name="Narechania A."/>
            <person name="Kim E."/>
        </authorList>
    </citation>
    <scope>NUCLEOTIDE SEQUENCE [LARGE SCALE GENOMIC DNA]</scope>
    <source>
        <strain evidence="1 2">PLY_AMNH</strain>
    </source>
</reference>
<evidence type="ECO:0000313" key="2">
    <source>
        <dbReference type="Proteomes" id="UP001190700"/>
    </source>
</evidence>
<accession>A0AAE0GFV7</accession>
<dbReference type="Proteomes" id="UP001190700">
    <property type="component" value="Unassembled WGS sequence"/>
</dbReference>
<comment type="caution">
    <text evidence="1">The sequence shown here is derived from an EMBL/GenBank/DDBJ whole genome shotgun (WGS) entry which is preliminary data.</text>
</comment>
<gene>
    <name evidence="1" type="ORF">CYMTET_14695</name>
</gene>
<evidence type="ECO:0000313" key="1">
    <source>
        <dbReference type="EMBL" id="KAK3277288.1"/>
    </source>
</evidence>
<organism evidence="1 2">
    <name type="scientific">Cymbomonas tetramitiformis</name>
    <dbReference type="NCBI Taxonomy" id="36881"/>
    <lineage>
        <taxon>Eukaryota</taxon>
        <taxon>Viridiplantae</taxon>
        <taxon>Chlorophyta</taxon>
        <taxon>Pyramimonadophyceae</taxon>
        <taxon>Pyramimonadales</taxon>
        <taxon>Pyramimonadaceae</taxon>
        <taxon>Cymbomonas</taxon>
    </lineage>
</organism>
<dbReference type="Pfam" id="PF10561">
    <property type="entry name" value="C2orf69"/>
    <property type="match status" value="1"/>
</dbReference>
<protein>
    <submittedName>
        <fullName evidence="1">Uncharacterized protein</fullName>
    </submittedName>
</protein>
<dbReference type="PANTHER" id="PTHR31296:SF1">
    <property type="entry name" value="MITOCHONDRIAL PROTEIN C2ORF69"/>
    <property type="match status" value="1"/>
</dbReference>
<dbReference type="PANTHER" id="PTHR31296">
    <property type="entry name" value="UPF0565 PROTEIN C2ORF69"/>
    <property type="match status" value="1"/>
</dbReference>
<dbReference type="EMBL" id="LGRX02006173">
    <property type="protein sequence ID" value="KAK3277288.1"/>
    <property type="molecule type" value="Genomic_DNA"/>
</dbReference>
<name>A0AAE0GFV7_9CHLO</name>
<keyword evidence="2" id="KW-1185">Reference proteome</keyword>
<dbReference type="InterPro" id="IPR018881">
    <property type="entry name" value="C2orf69_mit"/>
</dbReference>
<dbReference type="GO" id="GO:0005739">
    <property type="term" value="C:mitochondrion"/>
    <property type="evidence" value="ECO:0007669"/>
    <property type="project" value="TreeGrafter"/>
</dbReference>
<sequence>MALMNSLTVGGTIVHFCETPSAFDQITLFFMGDHIECNEGIVGRLNKPAGVLKALAPKFPRSRIVVVRPQRYEQECYAVHEGFLPATTRDGEPLGHPPEAFTALRQLETILRATQSQGRETILVGFSKGGVVLNQVLSELVHLEGLGSAMKEETAGSPDASGGNVHDLKQLEDTAKHISVLHYVDVGLNSRGAYPTDPRVLNVVPQIAASRPFRMAFYGTPRQWEDPRRPFMKAEKDRCLKLLSEAGARCTHRMYYENEPLSLEMHFAIIDDFDPA</sequence>
<proteinExistence type="predicted"/>
<dbReference type="AlphaFoldDB" id="A0AAE0GFV7"/>